<name>A0A6I4P3A7_9MICO</name>
<dbReference type="PIRSF" id="PIRSF006648">
    <property type="entry name" value="DrrB"/>
    <property type="match status" value="1"/>
</dbReference>
<evidence type="ECO:0000256" key="1">
    <source>
        <dbReference type="ARBA" id="ARBA00004141"/>
    </source>
</evidence>
<feature type="transmembrane region" description="Helical" evidence="6">
    <location>
        <begin position="189"/>
        <end position="207"/>
    </location>
</feature>
<accession>A0A6I4P3A7</accession>
<dbReference type="PANTHER" id="PTHR43229:SF2">
    <property type="entry name" value="NODULATION PROTEIN J"/>
    <property type="match status" value="1"/>
</dbReference>
<keyword evidence="5" id="KW-0046">Antibiotic resistance</keyword>
<dbReference type="InterPro" id="IPR051784">
    <property type="entry name" value="Nod_factor_ABC_transporter"/>
</dbReference>
<dbReference type="PANTHER" id="PTHR43229">
    <property type="entry name" value="NODULATION PROTEIN J"/>
    <property type="match status" value="1"/>
</dbReference>
<evidence type="ECO:0000256" key="2">
    <source>
        <dbReference type="ARBA" id="ARBA00022692"/>
    </source>
</evidence>
<evidence type="ECO:0000313" key="9">
    <source>
        <dbReference type="EMBL" id="MWB99295.1"/>
    </source>
</evidence>
<feature type="transmembrane region" description="Helical" evidence="6">
    <location>
        <begin position="76"/>
        <end position="98"/>
    </location>
</feature>
<feature type="region of interest" description="Disordered" evidence="7">
    <location>
        <begin position="1"/>
        <end position="20"/>
    </location>
</feature>
<proteinExistence type="inferred from homology"/>
<dbReference type="Pfam" id="PF01061">
    <property type="entry name" value="ABC2_membrane"/>
    <property type="match status" value="1"/>
</dbReference>
<dbReference type="Proteomes" id="UP000438182">
    <property type="component" value="Unassembled WGS sequence"/>
</dbReference>
<keyword evidence="4 6" id="KW-0472">Membrane</keyword>
<evidence type="ECO:0000256" key="6">
    <source>
        <dbReference type="RuleBase" id="RU361157"/>
    </source>
</evidence>
<feature type="transmembrane region" description="Helical" evidence="6">
    <location>
        <begin position="156"/>
        <end position="177"/>
    </location>
</feature>
<dbReference type="InterPro" id="IPR013525">
    <property type="entry name" value="ABC2_TM"/>
</dbReference>
<sequence>MTAVLTPLAPAAESRPLRGRPGLAPATASFTGRSLTHTIRNADALVMAIVLPVMLMLVFTYVFGGAIDSGGGYVDYVVPGIILLCAGFGASGVAVDVAEDLTAGFIDRIRTMPVAAGAVIAGHVIASVVRNLVATGIVIGVALLVGFRPTAGPLEWLGAIGVVTLWILAITWLFAAVGLTASGPEAASGYGFVLLFLPYLSSAFVPVDTMPEWLQRVAEHQPVTPIIETIRGLLMGTPIDDQAWWAVGWCVLLIAIGVVWSTWAFGRKSGRR</sequence>
<dbReference type="GO" id="GO:0046677">
    <property type="term" value="P:response to antibiotic"/>
    <property type="evidence" value="ECO:0007669"/>
    <property type="project" value="UniProtKB-KW"/>
</dbReference>
<dbReference type="AlphaFoldDB" id="A0A6I4P3A7"/>
<dbReference type="InterPro" id="IPR000412">
    <property type="entry name" value="ABC_2_transport"/>
</dbReference>
<keyword evidence="2 6" id="KW-0812">Transmembrane</keyword>
<dbReference type="InterPro" id="IPR047817">
    <property type="entry name" value="ABC2_TM_bact-type"/>
</dbReference>
<feature type="transmembrane region" description="Helical" evidence="6">
    <location>
        <begin position="119"/>
        <end position="144"/>
    </location>
</feature>
<organism evidence="9 10">
    <name type="scientific">Agromyces seonyuensis</name>
    <dbReference type="NCBI Taxonomy" id="2662446"/>
    <lineage>
        <taxon>Bacteria</taxon>
        <taxon>Bacillati</taxon>
        <taxon>Actinomycetota</taxon>
        <taxon>Actinomycetes</taxon>
        <taxon>Micrococcales</taxon>
        <taxon>Microbacteriaceae</taxon>
        <taxon>Agromyces</taxon>
    </lineage>
</organism>
<evidence type="ECO:0000256" key="4">
    <source>
        <dbReference type="ARBA" id="ARBA00023136"/>
    </source>
</evidence>
<dbReference type="GO" id="GO:0140359">
    <property type="term" value="F:ABC-type transporter activity"/>
    <property type="evidence" value="ECO:0007669"/>
    <property type="project" value="InterPro"/>
</dbReference>
<dbReference type="EMBL" id="WSTA01000054">
    <property type="protein sequence ID" value="MWB99295.1"/>
    <property type="molecule type" value="Genomic_DNA"/>
</dbReference>
<keyword evidence="3 6" id="KW-1133">Transmembrane helix</keyword>
<reference evidence="9 10" key="1">
    <citation type="submission" date="2019-12" db="EMBL/GenBank/DDBJ databases">
        <authorList>
            <person name="Kim Y.S."/>
        </authorList>
    </citation>
    <scope>NUCLEOTIDE SEQUENCE [LARGE SCALE GENOMIC DNA]</scope>
    <source>
        <strain evidence="9 10">MMS17-SY077</strain>
    </source>
</reference>
<evidence type="ECO:0000259" key="8">
    <source>
        <dbReference type="PROSITE" id="PS51012"/>
    </source>
</evidence>
<evidence type="ECO:0000256" key="7">
    <source>
        <dbReference type="SAM" id="MobiDB-lite"/>
    </source>
</evidence>
<evidence type="ECO:0000313" key="10">
    <source>
        <dbReference type="Proteomes" id="UP000438182"/>
    </source>
</evidence>
<dbReference type="GO" id="GO:0043190">
    <property type="term" value="C:ATP-binding cassette (ABC) transporter complex"/>
    <property type="evidence" value="ECO:0007669"/>
    <property type="project" value="InterPro"/>
</dbReference>
<protein>
    <recommendedName>
        <fullName evidence="6">Transport permease protein</fullName>
    </recommendedName>
</protein>
<keyword evidence="6" id="KW-1003">Cell membrane</keyword>
<gene>
    <name evidence="9" type="ORF">GB864_12145</name>
</gene>
<feature type="domain" description="ABC transmembrane type-2" evidence="8">
    <location>
        <begin position="43"/>
        <end position="268"/>
    </location>
</feature>
<comment type="similarity">
    <text evidence="6">Belongs to the ABC-2 integral membrane protein family.</text>
</comment>
<keyword evidence="10" id="KW-1185">Reference proteome</keyword>
<comment type="subcellular location">
    <subcellularLocation>
        <location evidence="6">Cell membrane</location>
        <topology evidence="6">Multi-pass membrane protein</topology>
    </subcellularLocation>
    <subcellularLocation>
        <location evidence="1">Membrane</location>
        <topology evidence="1">Multi-pass membrane protein</topology>
    </subcellularLocation>
</comment>
<feature type="transmembrane region" description="Helical" evidence="6">
    <location>
        <begin position="243"/>
        <end position="266"/>
    </location>
</feature>
<dbReference type="PROSITE" id="PS51012">
    <property type="entry name" value="ABC_TM2"/>
    <property type="match status" value="1"/>
</dbReference>
<evidence type="ECO:0000256" key="5">
    <source>
        <dbReference type="ARBA" id="ARBA00023251"/>
    </source>
</evidence>
<keyword evidence="6" id="KW-0813">Transport</keyword>
<feature type="transmembrane region" description="Helical" evidence="6">
    <location>
        <begin position="44"/>
        <end position="64"/>
    </location>
</feature>
<comment type="caution">
    <text evidence="9">The sequence shown here is derived from an EMBL/GenBank/DDBJ whole genome shotgun (WGS) entry which is preliminary data.</text>
</comment>
<dbReference type="RefSeq" id="WP_160425412.1">
    <property type="nucleotide sequence ID" value="NZ_WSTA01000054.1"/>
</dbReference>
<evidence type="ECO:0000256" key="3">
    <source>
        <dbReference type="ARBA" id="ARBA00022989"/>
    </source>
</evidence>